<dbReference type="RefSeq" id="WP_036994250.1">
    <property type="nucleotide sequence ID" value="NZ_CP071706.1"/>
</dbReference>
<dbReference type="GeneID" id="98282172"/>
<dbReference type="InterPro" id="IPR010546">
    <property type="entry name" value="DUF1120"/>
</dbReference>
<accession>A0AAP0SJN4</accession>
<sequence>MKKSVLTLAALLSLATANAMAATTDLSVTGTITPAACTPTLSNGGVVDYGVQSLSNLEETSTTYKLPAKSLNFAIECSAPAAIAVIANDNRRESAGPNPWLFGLGMYEDQPIGIYYMHWDDEETLIDGGSGMNLISRDAGNTWDSHRTATLVDAGRGPDERISFSNQTVSSPTAVTSVTMNMNVTGHINKDLSFNDNVTLDGSATIEIVYL</sequence>
<keyword evidence="3" id="KW-1185">Reference proteome</keyword>
<reference evidence="2 3" key="1">
    <citation type="journal article" date="2014" name="Genome Announc.">
        <title>Genome Sequence of Pseudomonas sp. Strain P482, a Tomato Rhizosphere Isolate with Broad-Spectrum Antimicrobial Activity.</title>
        <authorList>
            <person name="Krzyzanowska D.M."/>
            <person name="Ossowicki A."/>
            <person name="Jafra S."/>
        </authorList>
    </citation>
    <scope>NUCLEOTIDE SEQUENCE [LARGE SCALE GENOMIC DNA]</scope>
    <source>
        <strain evidence="2 3">P482</strain>
    </source>
</reference>
<organism evidence="2 3">
    <name type="scientific">Pseudomonas donghuensis</name>
    <dbReference type="NCBI Taxonomy" id="1163398"/>
    <lineage>
        <taxon>Bacteria</taxon>
        <taxon>Pseudomonadati</taxon>
        <taxon>Pseudomonadota</taxon>
        <taxon>Gammaproteobacteria</taxon>
        <taxon>Pseudomonadales</taxon>
        <taxon>Pseudomonadaceae</taxon>
        <taxon>Pseudomonas</taxon>
    </lineage>
</organism>
<feature type="signal peptide" evidence="1">
    <location>
        <begin position="1"/>
        <end position="21"/>
    </location>
</feature>
<evidence type="ECO:0000256" key="1">
    <source>
        <dbReference type="SAM" id="SignalP"/>
    </source>
</evidence>
<dbReference type="Pfam" id="PF06551">
    <property type="entry name" value="DUF1120"/>
    <property type="match status" value="1"/>
</dbReference>
<evidence type="ECO:0000313" key="2">
    <source>
        <dbReference type="EMBL" id="KDO01829.2"/>
    </source>
</evidence>
<proteinExistence type="predicted"/>
<dbReference type="Proteomes" id="UP000027121">
    <property type="component" value="Chromosome"/>
</dbReference>
<evidence type="ECO:0000313" key="3">
    <source>
        <dbReference type="Proteomes" id="UP000027121"/>
    </source>
</evidence>
<reference evidence="2 3" key="2">
    <citation type="journal article" date="2016" name="Front. Microbiol.">
        <title>When Genome-Based Approach Meets the 'Old but Good': Revealing Genes Involved in the Antibacterial Activity of Pseudomonas sp. P482 against Soft Rot Pathogens.</title>
        <authorList>
            <person name="Krzyzanowska D.M."/>
            <person name="Ossowicki A."/>
            <person name="Rajewska M."/>
            <person name="Maciag T."/>
            <person name="Jablonska M."/>
            <person name="Obuchowski M."/>
            <person name="Heeb S."/>
            <person name="Jafra S."/>
        </authorList>
    </citation>
    <scope>NUCLEOTIDE SEQUENCE [LARGE SCALE GENOMIC DNA]</scope>
    <source>
        <strain evidence="2 3">P482</strain>
    </source>
</reference>
<dbReference type="AlphaFoldDB" id="A0AAP0SJN4"/>
<gene>
    <name evidence="2" type="ORF">BV82_0788</name>
</gene>
<name>A0AAP0SJN4_9PSED</name>
<dbReference type="CDD" id="cd07060">
    <property type="entry name" value="SPOUT_MTase"/>
    <property type="match status" value="1"/>
</dbReference>
<dbReference type="KEGG" id="pdw:BV82_0788"/>
<keyword evidence="1" id="KW-0732">Signal</keyword>
<feature type="chain" id="PRO_5042827086" evidence="1">
    <location>
        <begin position="22"/>
        <end position="211"/>
    </location>
</feature>
<protein>
    <submittedName>
        <fullName evidence="2">DUF1120 domain-containing protein</fullName>
    </submittedName>
</protein>
<dbReference type="EMBL" id="CP071706">
    <property type="protein sequence ID" value="KDO01829.2"/>
    <property type="molecule type" value="Genomic_DNA"/>
</dbReference>